<dbReference type="SUPFAM" id="SSF53784">
    <property type="entry name" value="Phosphofructokinase"/>
    <property type="match status" value="1"/>
</dbReference>
<evidence type="ECO:0000256" key="12">
    <source>
        <dbReference type="ARBA" id="ARBA00022842"/>
    </source>
</evidence>
<dbReference type="Proteomes" id="UP000051888">
    <property type="component" value="Unassembled WGS sequence"/>
</dbReference>
<feature type="binding site" description="in other chain" evidence="15">
    <location>
        <begin position="169"/>
        <end position="171"/>
    </location>
    <ligand>
        <name>substrate</name>
        <note>ligand shared between dimeric partners</note>
    </ligand>
</feature>
<dbReference type="UniPathway" id="UPA00109">
    <property type="reaction ID" value="UER00182"/>
</dbReference>
<keyword evidence="12 15" id="KW-0460">Magnesium</keyword>
<comment type="cofactor">
    <cofactor evidence="1 15">
        <name>Mg(2+)</name>
        <dbReference type="ChEBI" id="CHEBI:18420"/>
    </cofactor>
</comment>
<evidence type="ECO:0000256" key="2">
    <source>
        <dbReference type="ARBA" id="ARBA00002659"/>
    </source>
</evidence>
<feature type="binding site" description="in other chain" evidence="15">
    <location>
        <position position="154"/>
    </location>
    <ligand>
        <name>ADP</name>
        <dbReference type="ChEBI" id="CHEBI:456216"/>
        <note>allosteric activator; ligand shared between dimeric partners</note>
    </ligand>
</feature>
<comment type="catalytic activity">
    <reaction evidence="14 15">
        <text>beta-D-fructose 6-phosphate + ATP = beta-D-fructose 1,6-bisphosphate + ADP + H(+)</text>
        <dbReference type="Rhea" id="RHEA:16109"/>
        <dbReference type="ChEBI" id="CHEBI:15378"/>
        <dbReference type="ChEBI" id="CHEBI:30616"/>
        <dbReference type="ChEBI" id="CHEBI:32966"/>
        <dbReference type="ChEBI" id="CHEBI:57634"/>
        <dbReference type="ChEBI" id="CHEBI:456216"/>
        <dbReference type="EC" id="2.7.1.11"/>
    </reaction>
</comment>
<dbReference type="InterPro" id="IPR012003">
    <property type="entry name" value="ATP_PFK_prok-type"/>
</dbReference>
<dbReference type="GO" id="GO:0046872">
    <property type="term" value="F:metal ion binding"/>
    <property type="evidence" value="ECO:0007669"/>
    <property type="project" value="UniProtKB-KW"/>
</dbReference>
<dbReference type="InterPro" id="IPR022953">
    <property type="entry name" value="ATP_PFK"/>
</dbReference>
<gene>
    <name evidence="15" type="primary">pfkA</name>
    <name evidence="17" type="ORF">AN964_07305</name>
</gene>
<feature type="binding site" evidence="15">
    <location>
        <begin position="21"/>
        <end position="25"/>
    </location>
    <ligand>
        <name>ADP</name>
        <dbReference type="ChEBI" id="CHEBI:456216"/>
        <note>allosteric activator; ligand shared between dimeric partners</note>
    </ligand>
</feature>
<dbReference type="GO" id="GO:0005524">
    <property type="term" value="F:ATP binding"/>
    <property type="evidence" value="ECO:0007669"/>
    <property type="project" value="UniProtKB-UniRule"/>
</dbReference>
<dbReference type="PATRIC" id="fig|157838.3.peg.1608"/>
<dbReference type="GO" id="GO:0016208">
    <property type="term" value="F:AMP binding"/>
    <property type="evidence" value="ECO:0007669"/>
    <property type="project" value="TreeGrafter"/>
</dbReference>
<comment type="subcellular location">
    <subcellularLocation>
        <location evidence="3 15">Cytoplasm</location>
    </subcellularLocation>
</comment>
<dbReference type="InterPro" id="IPR000023">
    <property type="entry name" value="Phosphofructokinase_dom"/>
</dbReference>
<evidence type="ECO:0000256" key="5">
    <source>
        <dbReference type="ARBA" id="ARBA00022490"/>
    </source>
</evidence>
<evidence type="ECO:0000256" key="14">
    <source>
        <dbReference type="ARBA" id="ARBA00048070"/>
    </source>
</evidence>
<keyword evidence="8 15" id="KW-0479">Metal-binding</keyword>
<dbReference type="FunFam" id="3.40.50.460:FF:000002">
    <property type="entry name" value="ATP-dependent 6-phosphofructokinase"/>
    <property type="match status" value="1"/>
</dbReference>
<evidence type="ECO:0000256" key="4">
    <source>
        <dbReference type="ARBA" id="ARBA00004679"/>
    </source>
</evidence>
<evidence type="ECO:0000313" key="18">
    <source>
        <dbReference type="Proteomes" id="UP000051888"/>
    </source>
</evidence>
<dbReference type="EMBL" id="LJJC01000004">
    <property type="protein sequence ID" value="KQL53315.1"/>
    <property type="molecule type" value="Genomic_DNA"/>
</dbReference>
<dbReference type="PRINTS" id="PR00476">
    <property type="entry name" value="PHFRCTKINASE"/>
</dbReference>
<dbReference type="GO" id="GO:0003872">
    <property type="term" value="F:6-phosphofructokinase activity"/>
    <property type="evidence" value="ECO:0007669"/>
    <property type="project" value="UniProtKB-UniRule"/>
</dbReference>
<evidence type="ECO:0000313" key="17">
    <source>
        <dbReference type="EMBL" id="KQL53315.1"/>
    </source>
</evidence>
<dbReference type="PROSITE" id="PS00433">
    <property type="entry name" value="PHOSPHOFRUCTOKINASE"/>
    <property type="match status" value="1"/>
</dbReference>
<feature type="binding site" description="in other chain" evidence="15">
    <location>
        <position position="222"/>
    </location>
    <ligand>
        <name>substrate</name>
        <note>ligand shared between dimeric partners</note>
    </ligand>
</feature>
<evidence type="ECO:0000256" key="11">
    <source>
        <dbReference type="ARBA" id="ARBA00022840"/>
    </source>
</evidence>
<dbReference type="Pfam" id="PF00365">
    <property type="entry name" value="PFK"/>
    <property type="match status" value="1"/>
</dbReference>
<comment type="subunit">
    <text evidence="15">Homotetramer.</text>
</comment>
<evidence type="ECO:0000256" key="13">
    <source>
        <dbReference type="ARBA" id="ARBA00023152"/>
    </source>
</evidence>
<dbReference type="Gene3D" id="3.40.50.450">
    <property type="match status" value="1"/>
</dbReference>
<comment type="function">
    <text evidence="2 15">Catalyzes the phosphorylation of D-fructose 6-phosphate to fructose 1,6-bisphosphate by ATP, the first committing step of glycolysis.</text>
</comment>
<dbReference type="GO" id="GO:0042802">
    <property type="term" value="F:identical protein binding"/>
    <property type="evidence" value="ECO:0007669"/>
    <property type="project" value="TreeGrafter"/>
</dbReference>
<dbReference type="GO" id="GO:0061621">
    <property type="term" value="P:canonical glycolysis"/>
    <property type="evidence" value="ECO:0007669"/>
    <property type="project" value="TreeGrafter"/>
</dbReference>
<keyword evidence="18" id="KW-1185">Reference proteome</keyword>
<evidence type="ECO:0000256" key="10">
    <source>
        <dbReference type="ARBA" id="ARBA00022777"/>
    </source>
</evidence>
<dbReference type="FunFam" id="3.40.50.450:FF:000001">
    <property type="entry name" value="ATP-dependent 6-phosphofructokinase"/>
    <property type="match status" value="1"/>
</dbReference>
<keyword evidence="6 15" id="KW-0021">Allosteric enzyme</keyword>
<keyword evidence="11 15" id="KW-0067">ATP-binding</keyword>
<proteinExistence type="inferred from homology"/>
<dbReference type="InterPro" id="IPR012828">
    <property type="entry name" value="PFKA_ATP_prok"/>
</dbReference>
<evidence type="ECO:0000256" key="6">
    <source>
        <dbReference type="ARBA" id="ARBA00022533"/>
    </source>
</evidence>
<keyword evidence="10 15" id="KW-0418">Kinase</keyword>
<dbReference type="Gene3D" id="3.40.50.460">
    <property type="entry name" value="Phosphofructokinase domain"/>
    <property type="match status" value="1"/>
</dbReference>
<dbReference type="EC" id="2.7.1.11" evidence="15"/>
<feature type="domain" description="Phosphofructokinase" evidence="16">
    <location>
        <begin position="3"/>
        <end position="275"/>
    </location>
</feature>
<organism evidence="17 18">
    <name type="scientific">Heyndrickxia shackletonii</name>
    <dbReference type="NCBI Taxonomy" id="157838"/>
    <lineage>
        <taxon>Bacteria</taxon>
        <taxon>Bacillati</taxon>
        <taxon>Bacillota</taxon>
        <taxon>Bacilli</taxon>
        <taxon>Bacillales</taxon>
        <taxon>Bacillaceae</taxon>
        <taxon>Heyndrickxia</taxon>
    </lineage>
</organism>
<keyword evidence="5 15" id="KW-0963">Cytoplasm</keyword>
<sequence>MKRIGVLTSGGDAPGMNAAIRAVVRKGIYHNLEVMGIYNGYSGLINGKIEKLELGSVGDIIHRGGTMLHSARCEEFKTKEGQQKGIEQLKKHGIEGLVVIGGDGSYQGAKALTVQGFPCVGVPGTIDNDIPGTEFTIGFDTALNTVLDAIDKIRDTASSHERTFIIEVMGRDAGDIALWSGLAGGAETILIPEENYDMNDIVERLNKGNERGKKHSIIIVAEGVTSGNKFAEELKEASNIETRVSVLGHIQRGGSPTASDRVLASRLGARAVELLMEGKGGRAVGIEKNQLVDYDIIEALSRKHELNFDMYKLSKELSI</sequence>
<comment type="caution">
    <text evidence="17">The sequence shown here is derived from an EMBL/GenBank/DDBJ whole genome shotgun (WGS) entry which is preliminary data.</text>
</comment>
<comment type="pathway">
    <text evidence="4 15">Carbohydrate degradation; glycolysis; D-glyceraldehyde 3-phosphate and glycerone phosphate from D-glucose: step 3/4.</text>
</comment>
<feature type="binding site" evidence="15">
    <location>
        <begin position="72"/>
        <end position="73"/>
    </location>
    <ligand>
        <name>ATP</name>
        <dbReference type="ChEBI" id="CHEBI:30616"/>
    </ligand>
</feature>
<dbReference type="GO" id="GO:0030388">
    <property type="term" value="P:fructose 1,6-bisphosphate metabolic process"/>
    <property type="evidence" value="ECO:0007669"/>
    <property type="project" value="TreeGrafter"/>
</dbReference>
<feature type="binding site" description="in other chain" evidence="15">
    <location>
        <begin position="213"/>
        <end position="215"/>
    </location>
    <ligand>
        <name>ADP</name>
        <dbReference type="ChEBI" id="CHEBI:456216"/>
        <note>allosteric activator; ligand shared between dimeric partners</note>
    </ligand>
</feature>
<comment type="similarity">
    <text evidence="15">Belongs to the phosphofructokinase type A (PFKA) family. ATP-dependent PFK group I subfamily. Prokaryotic clade 'B1' sub-subfamily.</text>
</comment>
<keyword evidence="13 15" id="KW-0324">Glycolysis</keyword>
<dbReference type="NCBIfam" id="NF002872">
    <property type="entry name" value="PRK03202.1"/>
    <property type="match status" value="1"/>
</dbReference>
<keyword evidence="9 15" id="KW-0547">Nucleotide-binding</keyword>
<dbReference type="GO" id="GO:0048029">
    <property type="term" value="F:monosaccharide binding"/>
    <property type="evidence" value="ECO:0007669"/>
    <property type="project" value="TreeGrafter"/>
</dbReference>
<comment type="caution">
    <text evidence="15">Lacks conserved residue(s) required for the propagation of feature annotation.</text>
</comment>
<dbReference type="PIRSF" id="PIRSF000532">
    <property type="entry name" value="ATP_PFK_prok"/>
    <property type="match status" value="1"/>
</dbReference>
<dbReference type="RefSeq" id="WP_055739043.1">
    <property type="nucleotide sequence ID" value="NZ_JAAIWL010000031.1"/>
</dbReference>
<dbReference type="InterPro" id="IPR015912">
    <property type="entry name" value="Phosphofructokinase_CS"/>
</dbReference>
<name>A0A0Q3WVY6_9BACI</name>
<dbReference type="GO" id="GO:0005945">
    <property type="term" value="C:6-phosphofructokinase complex"/>
    <property type="evidence" value="ECO:0007669"/>
    <property type="project" value="TreeGrafter"/>
</dbReference>
<feature type="binding site" description="in other chain" evidence="15">
    <location>
        <begin position="125"/>
        <end position="127"/>
    </location>
    <ligand>
        <name>substrate</name>
        <note>ligand shared between dimeric partners</note>
    </ligand>
</feature>
<evidence type="ECO:0000259" key="16">
    <source>
        <dbReference type="Pfam" id="PF00365"/>
    </source>
</evidence>
<protein>
    <recommendedName>
        <fullName evidence="15">ATP-dependent 6-phosphofructokinase</fullName>
        <shortName evidence="15">ATP-PFK</shortName>
        <shortName evidence="15">Phosphofructokinase</shortName>
        <ecNumber evidence="15">2.7.1.11</ecNumber>
    </recommendedName>
    <alternativeName>
        <fullName evidence="15">Phosphohexokinase</fullName>
    </alternativeName>
</protein>
<evidence type="ECO:0000256" key="7">
    <source>
        <dbReference type="ARBA" id="ARBA00022679"/>
    </source>
</evidence>
<evidence type="ECO:0000256" key="9">
    <source>
        <dbReference type="ARBA" id="ARBA00022741"/>
    </source>
</evidence>
<dbReference type="OrthoDB" id="9802503at2"/>
<dbReference type="GO" id="GO:0070095">
    <property type="term" value="F:fructose-6-phosphate binding"/>
    <property type="evidence" value="ECO:0007669"/>
    <property type="project" value="TreeGrafter"/>
</dbReference>
<accession>A0A0Q3WVY6</accession>
<comment type="activity regulation">
    <text evidence="15">Allosterically activated by ADP and other diphosphonucleosides, and allosterically inhibited by phosphoenolpyruvate.</text>
</comment>
<keyword evidence="7 15" id="KW-0808">Transferase</keyword>
<dbReference type="InterPro" id="IPR035966">
    <property type="entry name" value="PKF_sf"/>
</dbReference>
<dbReference type="HAMAP" id="MF_00339">
    <property type="entry name" value="Phosphofructokinase_I_B1"/>
    <property type="match status" value="1"/>
</dbReference>
<dbReference type="AlphaFoldDB" id="A0A0Q3WVY6"/>
<dbReference type="GO" id="GO:0006002">
    <property type="term" value="P:fructose 6-phosphate metabolic process"/>
    <property type="evidence" value="ECO:0007669"/>
    <property type="project" value="UniProtKB-UniRule"/>
</dbReference>
<evidence type="ECO:0000256" key="15">
    <source>
        <dbReference type="HAMAP-Rule" id="MF_00339"/>
    </source>
</evidence>
<dbReference type="PANTHER" id="PTHR13697">
    <property type="entry name" value="PHOSPHOFRUCTOKINASE"/>
    <property type="match status" value="1"/>
</dbReference>
<evidence type="ECO:0000256" key="1">
    <source>
        <dbReference type="ARBA" id="ARBA00001946"/>
    </source>
</evidence>
<feature type="binding site" description="in other chain" evidence="15">
    <location>
        <begin position="185"/>
        <end position="187"/>
    </location>
    <ligand>
        <name>ADP</name>
        <dbReference type="ChEBI" id="CHEBI:456216"/>
        <note>allosteric activator; ligand shared between dimeric partners</note>
    </ligand>
</feature>
<evidence type="ECO:0000256" key="8">
    <source>
        <dbReference type="ARBA" id="ARBA00022723"/>
    </source>
</evidence>
<dbReference type="STRING" id="157838.AN964_07305"/>
<dbReference type="PANTHER" id="PTHR13697:SF4">
    <property type="entry name" value="ATP-DEPENDENT 6-PHOSPHOFRUCTOKINASE"/>
    <property type="match status" value="1"/>
</dbReference>
<dbReference type="CDD" id="cd00763">
    <property type="entry name" value="Bacterial_PFK"/>
    <property type="match status" value="1"/>
</dbReference>
<feature type="active site" description="Proton acceptor" evidence="15">
    <location>
        <position position="127"/>
    </location>
</feature>
<feature type="binding site" evidence="15">
    <location>
        <position position="11"/>
    </location>
    <ligand>
        <name>ATP</name>
        <dbReference type="ChEBI" id="CHEBI:30616"/>
    </ligand>
</feature>
<evidence type="ECO:0000256" key="3">
    <source>
        <dbReference type="ARBA" id="ARBA00004496"/>
    </source>
</evidence>
<feature type="binding site" evidence="15">
    <location>
        <begin position="102"/>
        <end position="105"/>
    </location>
    <ligand>
        <name>ATP</name>
        <dbReference type="ChEBI" id="CHEBI:30616"/>
    </ligand>
</feature>
<feature type="binding site" evidence="15">
    <location>
        <position position="103"/>
    </location>
    <ligand>
        <name>Mg(2+)</name>
        <dbReference type="ChEBI" id="CHEBI:18420"/>
        <note>catalytic</note>
    </ligand>
</feature>
<reference evidence="17 18" key="1">
    <citation type="submission" date="2015-09" db="EMBL/GenBank/DDBJ databases">
        <title>Genome sequencing project for genomic taxonomy and phylogenomics of Bacillus-like bacteria.</title>
        <authorList>
            <person name="Liu B."/>
            <person name="Wang J."/>
            <person name="Zhu Y."/>
            <person name="Liu G."/>
            <person name="Chen Q."/>
            <person name="Chen Z."/>
            <person name="Lan J."/>
            <person name="Che J."/>
            <person name="Ge C."/>
            <person name="Shi H."/>
            <person name="Pan Z."/>
            <person name="Liu X."/>
        </authorList>
    </citation>
    <scope>NUCLEOTIDE SEQUENCE [LARGE SCALE GENOMIC DNA]</scope>
    <source>
        <strain evidence="17 18">LMG 18435</strain>
    </source>
</reference>
<feature type="binding site" description="in other chain" evidence="15">
    <location>
        <begin position="249"/>
        <end position="252"/>
    </location>
    <ligand>
        <name>substrate</name>
        <note>ligand shared between dimeric partners</note>
    </ligand>
</feature>
<feature type="binding site" description="in other chain" evidence="15">
    <location>
        <position position="211"/>
    </location>
    <ligand>
        <name>ADP</name>
        <dbReference type="ChEBI" id="CHEBI:456216"/>
        <note>allosteric activator; ligand shared between dimeric partners</note>
    </ligand>
</feature>
<dbReference type="NCBIfam" id="TIGR02482">
    <property type="entry name" value="PFKA_ATP"/>
    <property type="match status" value="1"/>
</dbReference>
<feature type="binding site" evidence="15">
    <location>
        <position position="243"/>
    </location>
    <ligand>
        <name>substrate</name>
        <note>ligand shared between dimeric partners</note>
    </ligand>
</feature>
<feature type="binding site" evidence="15">
    <location>
        <position position="162"/>
    </location>
    <ligand>
        <name>substrate</name>
        <note>ligand shared between dimeric partners</note>
    </ligand>
</feature>